<dbReference type="AlphaFoldDB" id="A0ABD1E634"/>
<name>A0ABD1E634_HYPHA</name>
<feature type="compositionally biased region" description="Polar residues" evidence="1">
    <location>
        <begin position="332"/>
        <end position="348"/>
    </location>
</feature>
<evidence type="ECO:0000313" key="4">
    <source>
        <dbReference type="Proteomes" id="UP001566132"/>
    </source>
</evidence>
<evidence type="ECO:0000256" key="1">
    <source>
        <dbReference type="SAM" id="MobiDB-lite"/>
    </source>
</evidence>
<gene>
    <name evidence="3" type="ORF">ABEB36_012886</name>
</gene>
<feature type="compositionally biased region" description="Basic and acidic residues" evidence="1">
    <location>
        <begin position="354"/>
        <end position="381"/>
    </location>
</feature>
<organism evidence="3 4">
    <name type="scientific">Hypothenemus hampei</name>
    <name type="common">Coffee berry borer</name>
    <dbReference type="NCBI Taxonomy" id="57062"/>
    <lineage>
        <taxon>Eukaryota</taxon>
        <taxon>Metazoa</taxon>
        <taxon>Ecdysozoa</taxon>
        <taxon>Arthropoda</taxon>
        <taxon>Hexapoda</taxon>
        <taxon>Insecta</taxon>
        <taxon>Pterygota</taxon>
        <taxon>Neoptera</taxon>
        <taxon>Endopterygota</taxon>
        <taxon>Coleoptera</taxon>
        <taxon>Polyphaga</taxon>
        <taxon>Cucujiformia</taxon>
        <taxon>Curculionidae</taxon>
        <taxon>Scolytinae</taxon>
        <taxon>Hypothenemus</taxon>
    </lineage>
</organism>
<dbReference type="Gene3D" id="2.40.70.10">
    <property type="entry name" value="Acid Proteases"/>
    <property type="match status" value="1"/>
</dbReference>
<protein>
    <recommendedName>
        <fullName evidence="2">Retrotransposon gag domain-containing protein</fullName>
    </recommendedName>
</protein>
<dbReference type="Proteomes" id="UP001566132">
    <property type="component" value="Unassembled WGS sequence"/>
</dbReference>
<dbReference type="Pfam" id="PF03732">
    <property type="entry name" value="Retrotrans_gag"/>
    <property type="match status" value="1"/>
</dbReference>
<dbReference type="EMBL" id="JBDJPC010000010">
    <property type="protein sequence ID" value="KAL1490146.1"/>
    <property type="molecule type" value="Genomic_DNA"/>
</dbReference>
<feature type="compositionally biased region" description="Polar residues" evidence="1">
    <location>
        <begin position="139"/>
        <end position="155"/>
    </location>
</feature>
<comment type="caution">
    <text evidence="3">The sequence shown here is derived from an EMBL/GenBank/DDBJ whole genome shotgun (WGS) entry which is preliminary data.</text>
</comment>
<feature type="domain" description="Retrotransposon gag" evidence="2">
    <location>
        <begin position="201"/>
        <end position="290"/>
    </location>
</feature>
<proteinExistence type="predicted"/>
<dbReference type="InterPro" id="IPR021109">
    <property type="entry name" value="Peptidase_aspartic_dom_sf"/>
</dbReference>
<dbReference type="InterPro" id="IPR005162">
    <property type="entry name" value="Retrotrans_gag_dom"/>
</dbReference>
<feature type="region of interest" description="Disordered" evidence="1">
    <location>
        <begin position="103"/>
        <end position="169"/>
    </location>
</feature>
<dbReference type="PANTHER" id="PTHR33194">
    <property type="entry name" value="ZINC KNUCKLE DOMAINCONTAINING PROTEIN"/>
    <property type="match status" value="1"/>
</dbReference>
<sequence>MEKSEPQQIYEVLVNFRTNLAKDSKERCADSKVTERKWQALKSLHRRYTDETRKPSKDFTRYATHIVDLITDCTRTLKQRETTQQTSEDSSDDFVFLPAVNSTEQQQDTPTLETTILPQQATTPTPAERLDKTPIQRPNMANNSSVGQASNQTLEPSKPSFIQPPTFHPSIDSPTTFLMAYERAASGNRWSDNNKIAYLEYYLEGSANLWFRRYVADPGNSTNTWDRIKKDLKIEYLEDTRRGTNLFHKKRQGRTESIKQYYIDLENLAGEMDPDMPFDIFREQFEKGLHPKFRKLYITLADEDMSREAFRKTIRKIHEINETAQEEESTPHPYNSGYNRPYQYNQRGGHTHHRDYNDNHHKDTYNSGPKDKTSHSSRTQEADADSQDAGTAINMATTAVNKPTRRAQEHTVGTTQTNKDGFRSPSGSRPPHKQRTHSLWRTEITENTTTEVELGGATIPMDFLVNDASPYPVILGAQFMKETRPLIDCDEESITIKHKHGTAKIKIHGLEPDTRLDELDPEKTIHQQAPTETKINSPSATQKIQCPIDQILQPGESKEITFHSILISQEQEDNTALTEITPFTHKKGILISKPISRDGKWSIEIT</sequence>
<accession>A0ABD1E634</accession>
<evidence type="ECO:0000313" key="3">
    <source>
        <dbReference type="EMBL" id="KAL1490146.1"/>
    </source>
</evidence>
<keyword evidence="4" id="KW-1185">Reference proteome</keyword>
<evidence type="ECO:0000259" key="2">
    <source>
        <dbReference type="Pfam" id="PF03732"/>
    </source>
</evidence>
<reference evidence="3 4" key="1">
    <citation type="submission" date="2024-05" db="EMBL/GenBank/DDBJ databases">
        <title>Genetic variation in Jamaican populations of the coffee berry borer (Hypothenemus hampei).</title>
        <authorList>
            <person name="Errbii M."/>
            <person name="Myrie A."/>
        </authorList>
    </citation>
    <scope>NUCLEOTIDE SEQUENCE [LARGE SCALE GENOMIC DNA]</scope>
    <source>
        <strain evidence="3">JA-Hopewell-2020-01-JO</strain>
        <tissue evidence="3">Whole body</tissue>
    </source>
</reference>
<feature type="compositionally biased region" description="Polar residues" evidence="1">
    <location>
        <begin position="103"/>
        <end position="125"/>
    </location>
</feature>
<feature type="region of interest" description="Disordered" evidence="1">
    <location>
        <begin position="321"/>
        <end position="438"/>
    </location>
</feature>
<dbReference type="PANTHER" id="PTHR33194:SF4">
    <property type="entry name" value="CCHC-TYPE DOMAIN-CONTAINING PROTEIN"/>
    <property type="match status" value="1"/>
</dbReference>